<comment type="caution">
    <text evidence="2">The sequence shown here is derived from an EMBL/GenBank/DDBJ whole genome shotgun (WGS) entry which is preliminary data.</text>
</comment>
<feature type="coiled-coil region" evidence="1">
    <location>
        <begin position="172"/>
        <end position="199"/>
    </location>
</feature>
<evidence type="ECO:0000313" key="2">
    <source>
        <dbReference type="EMBL" id="KAJ8383977.1"/>
    </source>
</evidence>
<reference evidence="2" key="1">
    <citation type="journal article" date="2023" name="Science">
        <title>Genome structures resolve the early diversification of teleost fishes.</title>
        <authorList>
            <person name="Parey E."/>
            <person name="Louis A."/>
            <person name="Montfort J."/>
            <person name="Bouchez O."/>
            <person name="Roques C."/>
            <person name="Iampietro C."/>
            <person name="Lluch J."/>
            <person name="Castinel A."/>
            <person name="Donnadieu C."/>
            <person name="Desvignes T."/>
            <person name="Floi Bucao C."/>
            <person name="Jouanno E."/>
            <person name="Wen M."/>
            <person name="Mejri S."/>
            <person name="Dirks R."/>
            <person name="Jansen H."/>
            <person name="Henkel C."/>
            <person name="Chen W.J."/>
            <person name="Zahm M."/>
            <person name="Cabau C."/>
            <person name="Klopp C."/>
            <person name="Thompson A.W."/>
            <person name="Robinson-Rechavi M."/>
            <person name="Braasch I."/>
            <person name="Lecointre G."/>
            <person name="Bobe J."/>
            <person name="Postlethwait J.H."/>
            <person name="Berthelot C."/>
            <person name="Roest Crollius H."/>
            <person name="Guiguen Y."/>
        </authorList>
    </citation>
    <scope>NUCLEOTIDE SEQUENCE</scope>
    <source>
        <strain evidence="2">NC1722</strain>
    </source>
</reference>
<dbReference type="Proteomes" id="UP001221898">
    <property type="component" value="Unassembled WGS sequence"/>
</dbReference>
<protein>
    <submittedName>
        <fullName evidence="2">Uncharacterized protein</fullName>
    </submittedName>
</protein>
<name>A0AAD7RHF1_9TELE</name>
<sequence length="256" mass="29753">MGFKNMLKFFECLNSMETRSLQMTQDVLMEREQLEMSVQNLQDQITGTEILQNELRQTKDALKKHKEDIVANKDFEYVVDEPCNIKVDTEKGYPATCCNVCETNCHYPCTIVNKNKLNWCVVMKGGNCTVCAKKCSYEQHVKEKKMYKTSTKQVTRTFGKLKEQYERASGEQATAESLEMSIQNELKELEEDKKKLVEESYQHIVSLDKIALKPESQSTLQHLDFLIERLKETGNTEQVQKLEEMKKRAKIVKKVK</sequence>
<evidence type="ECO:0000313" key="3">
    <source>
        <dbReference type="Proteomes" id="UP001221898"/>
    </source>
</evidence>
<gene>
    <name evidence="2" type="ORF">AAFF_G00212210</name>
</gene>
<keyword evidence="3" id="KW-1185">Reference proteome</keyword>
<dbReference type="PANTHER" id="PTHR32046">
    <property type="entry name" value="G DOMAIN-CONTAINING PROTEIN"/>
    <property type="match status" value="1"/>
</dbReference>
<dbReference type="EMBL" id="JAINUG010000281">
    <property type="protein sequence ID" value="KAJ8383977.1"/>
    <property type="molecule type" value="Genomic_DNA"/>
</dbReference>
<accession>A0AAD7RHF1</accession>
<proteinExistence type="predicted"/>
<keyword evidence="1" id="KW-0175">Coiled coil</keyword>
<dbReference type="PANTHER" id="PTHR32046:SF11">
    <property type="entry name" value="IMMUNE-ASSOCIATED NUCLEOTIDE-BINDING PROTEIN 10-LIKE"/>
    <property type="match status" value="1"/>
</dbReference>
<dbReference type="AlphaFoldDB" id="A0AAD7RHF1"/>
<feature type="coiled-coil region" evidence="1">
    <location>
        <begin position="24"/>
        <end position="68"/>
    </location>
</feature>
<organism evidence="2 3">
    <name type="scientific">Aldrovandia affinis</name>
    <dbReference type="NCBI Taxonomy" id="143900"/>
    <lineage>
        <taxon>Eukaryota</taxon>
        <taxon>Metazoa</taxon>
        <taxon>Chordata</taxon>
        <taxon>Craniata</taxon>
        <taxon>Vertebrata</taxon>
        <taxon>Euteleostomi</taxon>
        <taxon>Actinopterygii</taxon>
        <taxon>Neopterygii</taxon>
        <taxon>Teleostei</taxon>
        <taxon>Notacanthiformes</taxon>
        <taxon>Halosauridae</taxon>
        <taxon>Aldrovandia</taxon>
    </lineage>
</organism>
<evidence type="ECO:0000256" key="1">
    <source>
        <dbReference type="SAM" id="Coils"/>
    </source>
</evidence>